<proteinExistence type="predicted"/>
<organism evidence="1 2">
    <name type="scientific">Nocardioides aquaticus</name>
    <dbReference type="NCBI Taxonomy" id="160826"/>
    <lineage>
        <taxon>Bacteria</taxon>
        <taxon>Bacillati</taxon>
        <taxon>Actinomycetota</taxon>
        <taxon>Actinomycetes</taxon>
        <taxon>Propionibacteriales</taxon>
        <taxon>Nocardioidaceae</taxon>
        <taxon>Nocardioides</taxon>
    </lineage>
</organism>
<dbReference type="Proteomes" id="UP000679307">
    <property type="component" value="Chromosome"/>
</dbReference>
<evidence type="ECO:0000313" key="2">
    <source>
        <dbReference type="Proteomes" id="UP000679307"/>
    </source>
</evidence>
<name>A0ABX8EK23_9ACTN</name>
<reference evidence="1 2" key="1">
    <citation type="submission" date="2021-05" db="EMBL/GenBank/DDBJ databases">
        <title>Complete genome of Nocardioides aquaticus KCTC 9944T isolated from meromictic and hypersaline Ekho Lake, Antarctica.</title>
        <authorList>
            <person name="Hwang K."/>
            <person name="Kim K.M."/>
            <person name="Choe H."/>
        </authorList>
    </citation>
    <scope>NUCLEOTIDE SEQUENCE [LARGE SCALE GENOMIC DNA]</scope>
    <source>
        <strain evidence="1 2">KCTC 9944</strain>
    </source>
</reference>
<accession>A0ABX8EK23</accession>
<dbReference type="EMBL" id="CP075371">
    <property type="protein sequence ID" value="QVT80874.1"/>
    <property type="molecule type" value="Genomic_DNA"/>
</dbReference>
<sequence>MSQRPSVAAVTVVKDESVMLPLWLHHYGERLGLDHLVVLDDQSTDGSTEGIAAEVQQLGGLPGGTDFERGRLKAANQTARRLLDTFDWVVFTDADEFLVHDPARHDSLRDLLPSATTPAIGPLALNVVQDLEAEQPLDTTRPILDQRSYGYFAPNMCKPSTKRRRVSWVVASHGIRSRFEVRDDLFMLHLKFADLERLKVTAAHRRGLNAQDGRGGGSWNRDDVAQVFERRMRATDFGAAAEFDPGQVDRGSLNVQTPSGNAWRTTKMSQLSSMRDNPVVRIPARLRGLL</sequence>
<dbReference type="SUPFAM" id="SSF53448">
    <property type="entry name" value="Nucleotide-diphospho-sugar transferases"/>
    <property type="match status" value="1"/>
</dbReference>
<dbReference type="InterPro" id="IPR029044">
    <property type="entry name" value="Nucleotide-diphossugar_trans"/>
</dbReference>
<keyword evidence="2" id="KW-1185">Reference proteome</keyword>
<evidence type="ECO:0000313" key="1">
    <source>
        <dbReference type="EMBL" id="QVT80874.1"/>
    </source>
</evidence>
<gene>
    <name evidence="1" type="ORF">ENKNEFLB_03275</name>
</gene>
<dbReference type="RefSeq" id="WP_214056345.1">
    <property type="nucleotide sequence ID" value="NZ_BAAAHS010000108.1"/>
</dbReference>
<dbReference type="Pfam" id="PF13704">
    <property type="entry name" value="Glyco_tranf_2_4"/>
    <property type="match status" value="1"/>
</dbReference>
<evidence type="ECO:0008006" key="3">
    <source>
        <dbReference type="Google" id="ProtNLM"/>
    </source>
</evidence>
<protein>
    <recommendedName>
        <fullName evidence="3">Glycosyltransferase family 2 protein</fullName>
    </recommendedName>
</protein>